<sequence length="152" mass="16584">MWQKVLALHEMNHCDKIQKDVRKFAMDNLIFSLQSVIPVFLVMIVGYCLSKCKIIDQSFVGQVGWSMAGSLYKVVITPLAFVIPMTWLGFSSEQIATAFVLVSVPSAMNAYIVTKKMGGDGEPGAAVIVAAMFLPVLTMPAGIWLIRSAGII</sequence>
<name>A0A0J9C0L4_9FIRM</name>
<accession>A0A0J9C0L4</accession>
<protein>
    <recommendedName>
        <fullName evidence="4">Auxin efflux carrier</fullName>
    </recommendedName>
</protein>
<dbReference type="PATRIC" id="fig|742734.4.peg.3080"/>
<dbReference type="Proteomes" id="UP000037392">
    <property type="component" value="Unassembled WGS sequence"/>
</dbReference>
<feature type="transmembrane region" description="Helical" evidence="1">
    <location>
        <begin position="70"/>
        <end position="89"/>
    </location>
</feature>
<dbReference type="EMBL" id="ADLK01000022">
    <property type="protein sequence ID" value="KMW18772.1"/>
    <property type="molecule type" value="Genomic_DNA"/>
</dbReference>
<evidence type="ECO:0000313" key="2">
    <source>
        <dbReference type="EMBL" id="KMW18772.1"/>
    </source>
</evidence>
<feature type="transmembrane region" description="Helical" evidence="1">
    <location>
        <begin position="95"/>
        <end position="113"/>
    </location>
</feature>
<feature type="transmembrane region" description="Helical" evidence="1">
    <location>
        <begin position="29"/>
        <end position="49"/>
    </location>
</feature>
<feature type="transmembrane region" description="Helical" evidence="1">
    <location>
        <begin position="125"/>
        <end position="146"/>
    </location>
</feature>
<organism evidence="2 3">
    <name type="scientific">[Clostridium] citroniae WAL-19142</name>
    <dbReference type="NCBI Taxonomy" id="742734"/>
    <lineage>
        <taxon>Bacteria</taxon>
        <taxon>Bacillati</taxon>
        <taxon>Bacillota</taxon>
        <taxon>Clostridia</taxon>
        <taxon>Lachnospirales</taxon>
        <taxon>Lachnospiraceae</taxon>
        <taxon>Enterocloster</taxon>
    </lineage>
</organism>
<keyword evidence="1" id="KW-1133">Transmembrane helix</keyword>
<reference evidence="2 3" key="1">
    <citation type="submission" date="2011-04" db="EMBL/GenBank/DDBJ databases">
        <title>The Genome Sequence of Clostridium citroniae WAL-19142.</title>
        <authorList>
            <consortium name="The Broad Institute Genome Sequencing Platform"/>
            <person name="Earl A."/>
            <person name="Ward D."/>
            <person name="Feldgarden M."/>
            <person name="Gevers D."/>
            <person name="Warren Y.A."/>
            <person name="Tyrrell K.L."/>
            <person name="Citron D.M."/>
            <person name="Goldstein E.J."/>
            <person name="Daigneault M."/>
            <person name="Allen-Vercoe E."/>
            <person name="Young S.K."/>
            <person name="Zeng Q."/>
            <person name="Gargeya S."/>
            <person name="Fitzgerald M."/>
            <person name="Haas B."/>
            <person name="Abouelleil A."/>
            <person name="Alvarado L."/>
            <person name="Arachchi H.M."/>
            <person name="Berlin A."/>
            <person name="Brown A."/>
            <person name="Chapman S.B."/>
            <person name="Chen Z."/>
            <person name="Dunbar C."/>
            <person name="Freedman E."/>
            <person name="Gearin G."/>
            <person name="Gellesch M."/>
            <person name="Goldberg J."/>
            <person name="Griggs A."/>
            <person name="Gujja S."/>
            <person name="Heilman E.R."/>
            <person name="Heiman D."/>
            <person name="Howarth C."/>
            <person name="Larson L."/>
            <person name="Lui A."/>
            <person name="MacDonald P.J."/>
            <person name="Mehta T."/>
            <person name="Montmayeur A."/>
            <person name="Murphy C."/>
            <person name="Neiman D."/>
            <person name="Pearson M."/>
            <person name="Priest M."/>
            <person name="Roberts A."/>
            <person name="Saif S."/>
            <person name="Shea T."/>
            <person name="Shenoy N."/>
            <person name="Sisk P."/>
            <person name="Stolte C."/>
            <person name="Sykes S."/>
            <person name="White J."/>
            <person name="Yandava C."/>
            <person name="Wortman J."/>
            <person name="Nusbaum C."/>
            <person name="Birren B."/>
        </authorList>
    </citation>
    <scope>NUCLEOTIDE SEQUENCE [LARGE SCALE GENOMIC DNA]</scope>
    <source>
        <strain evidence="2 3">WAL-19142</strain>
    </source>
</reference>
<evidence type="ECO:0000256" key="1">
    <source>
        <dbReference type="SAM" id="Phobius"/>
    </source>
</evidence>
<evidence type="ECO:0000313" key="3">
    <source>
        <dbReference type="Proteomes" id="UP000037392"/>
    </source>
</evidence>
<comment type="caution">
    <text evidence="2">The sequence shown here is derived from an EMBL/GenBank/DDBJ whole genome shotgun (WGS) entry which is preliminary data.</text>
</comment>
<gene>
    <name evidence="2" type="ORF">HMPREF9470_02876</name>
</gene>
<dbReference type="AlphaFoldDB" id="A0A0J9C0L4"/>
<proteinExistence type="predicted"/>
<keyword evidence="1" id="KW-0812">Transmembrane</keyword>
<evidence type="ECO:0008006" key="4">
    <source>
        <dbReference type="Google" id="ProtNLM"/>
    </source>
</evidence>
<keyword evidence="1" id="KW-0472">Membrane</keyword>